<keyword evidence="2" id="KW-1185">Reference proteome</keyword>
<protein>
    <submittedName>
        <fullName evidence="1">Uncharacterized protein</fullName>
    </submittedName>
</protein>
<accession>A0ABZ2XQ69</accession>
<gene>
    <name evidence="1" type="ORF">QEZ52_16775</name>
</gene>
<proteinExistence type="predicted"/>
<dbReference type="EMBL" id="CP123584">
    <property type="protein sequence ID" value="WZK88240.1"/>
    <property type="molecule type" value="Genomic_DNA"/>
</dbReference>
<dbReference type="RefSeq" id="WP_406645621.1">
    <property type="nucleotide sequence ID" value="NZ_CP123584.1"/>
</dbReference>
<sequence>MGSTKTILKLFQKPEEHGISPGHGFDIHDQAIVRIACDIF</sequence>
<organism evidence="1 2">
    <name type="scientific">Aliisedimentitalea scapharcae</name>
    <dbReference type="NCBI Taxonomy" id="1524259"/>
    <lineage>
        <taxon>Bacteria</taxon>
        <taxon>Pseudomonadati</taxon>
        <taxon>Pseudomonadota</taxon>
        <taxon>Alphaproteobacteria</taxon>
        <taxon>Rhodobacterales</taxon>
        <taxon>Roseobacteraceae</taxon>
        <taxon>Aliisedimentitalea</taxon>
    </lineage>
</organism>
<reference evidence="1 2" key="1">
    <citation type="submission" date="2023-04" db="EMBL/GenBank/DDBJ databases">
        <title>Complete genome sequence of Alisedimentitalea scapharcae.</title>
        <authorList>
            <person name="Rong J.-C."/>
            <person name="Yi M.-L."/>
            <person name="Zhao Q."/>
        </authorList>
    </citation>
    <scope>NUCLEOTIDE SEQUENCE [LARGE SCALE GENOMIC DNA]</scope>
    <source>
        <strain evidence="1 2">KCTC 42119</strain>
    </source>
</reference>
<name>A0ABZ2XQ69_9RHOB</name>
<dbReference type="Proteomes" id="UP001623232">
    <property type="component" value="Chromosome"/>
</dbReference>
<evidence type="ECO:0000313" key="1">
    <source>
        <dbReference type="EMBL" id="WZK88240.1"/>
    </source>
</evidence>
<evidence type="ECO:0000313" key="2">
    <source>
        <dbReference type="Proteomes" id="UP001623232"/>
    </source>
</evidence>